<name>A0ABT5KX68_9ALTE</name>
<gene>
    <name evidence="2" type="ORF">OIK42_01210</name>
</gene>
<keyword evidence="3" id="KW-1185">Reference proteome</keyword>
<keyword evidence="1" id="KW-0472">Membrane</keyword>
<comment type="caution">
    <text evidence="2">The sequence shown here is derived from an EMBL/GenBank/DDBJ whole genome shotgun (WGS) entry which is preliminary data.</text>
</comment>
<feature type="transmembrane region" description="Helical" evidence="1">
    <location>
        <begin position="12"/>
        <end position="32"/>
    </location>
</feature>
<evidence type="ECO:0000256" key="1">
    <source>
        <dbReference type="SAM" id="Phobius"/>
    </source>
</evidence>
<sequence length="125" mass="13968">MKTILVSIDSKPIQSLFMVVGLLFWVSAWYIYQSTNTTTEFLFSIYDIQIESLASKNIDPNQLVLNGEILRDIASKFNNHSNFGVIGMVIAGAFFLLLTLGLSVFNVSVNNKAHANKQMSHNKPL</sequence>
<reference evidence="2 3" key="1">
    <citation type="submission" date="2022-10" db="EMBL/GenBank/DDBJ databases">
        <title>Alteromonas sp. chi3 Genome sequencing.</title>
        <authorList>
            <person name="Park S."/>
        </authorList>
    </citation>
    <scope>NUCLEOTIDE SEQUENCE [LARGE SCALE GENOMIC DNA]</scope>
    <source>
        <strain evidence="3">chi3</strain>
    </source>
</reference>
<dbReference type="RefSeq" id="WP_273637732.1">
    <property type="nucleotide sequence ID" value="NZ_JAQQXP010000001.1"/>
</dbReference>
<keyword evidence="1" id="KW-0812">Transmembrane</keyword>
<feature type="transmembrane region" description="Helical" evidence="1">
    <location>
        <begin position="85"/>
        <end position="109"/>
    </location>
</feature>
<proteinExistence type="predicted"/>
<evidence type="ECO:0000313" key="3">
    <source>
        <dbReference type="Proteomes" id="UP001218788"/>
    </source>
</evidence>
<dbReference type="Proteomes" id="UP001218788">
    <property type="component" value="Unassembled WGS sequence"/>
</dbReference>
<accession>A0ABT5KX68</accession>
<keyword evidence="1" id="KW-1133">Transmembrane helix</keyword>
<organism evidence="2 3">
    <name type="scientific">Alteromonas gilva</name>
    <dbReference type="NCBI Taxonomy" id="2987522"/>
    <lineage>
        <taxon>Bacteria</taxon>
        <taxon>Pseudomonadati</taxon>
        <taxon>Pseudomonadota</taxon>
        <taxon>Gammaproteobacteria</taxon>
        <taxon>Alteromonadales</taxon>
        <taxon>Alteromonadaceae</taxon>
        <taxon>Alteromonas/Salinimonas group</taxon>
        <taxon>Alteromonas</taxon>
    </lineage>
</organism>
<protein>
    <submittedName>
        <fullName evidence="2">Uncharacterized protein</fullName>
    </submittedName>
</protein>
<evidence type="ECO:0000313" key="2">
    <source>
        <dbReference type="EMBL" id="MDC8829368.1"/>
    </source>
</evidence>
<dbReference type="EMBL" id="JAQQXP010000001">
    <property type="protein sequence ID" value="MDC8829368.1"/>
    <property type="molecule type" value="Genomic_DNA"/>
</dbReference>